<dbReference type="AlphaFoldDB" id="A0A653I4I6"/>
<name>A0A653I4I6_9BACL</name>
<proteinExistence type="predicted"/>
<protein>
    <submittedName>
        <fullName evidence="1">Uncharacterized protein</fullName>
    </submittedName>
</protein>
<dbReference type="Proteomes" id="UP000439752">
    <property type="component" value="Unassembled WGS sequence"/>
</dbReference>
<reference evidence="1 2" key="1">
    <citation type="submission" date="2019-10" db="EMBL/GenBank/DDBJ databases">
        <authorList>
            <person name="Karimi E."/>
        </authorList>
    </citation>
    <scope>NUCLEOTIDE SEQUENCE [LARGE SCALE GENOMIC DNA]</scope>
    <source>
        <strain evidence="1">Exiguobacterium sp. 9Y</strain>
    </source>
</reference>
<keyword evidence="2" id="KW-1185">Reference proteome</keyword>
<gene>
    <name evidence="1" type="ORF">EXIGUO9Y_130037</name>
</gene>
<evidence type="ECO:0000313" key="2">
    <source>
        <dbReference type="Proteomes" id="UP000439752"/>
    </source>
</evidence>
<sequence length="46" mass="5508">MKQNNVISPKEMGEFLTKFARLFFDSFMAECVLRNGSHNLVHFYYF</sequence>
<dbReference type="EMBL" id="CABWKQ010000005">
    <property type="protein sequence ID" value="VWX33739.1"/>
    <property type="molecule type" value="Genomic_DNA"/>
</dbReference>
<organism evidence="1 2">
    <name type="scientific">Exiguobacterium oxidotolerans</name>
    <dbReference type="NCBI Taxonomy" id="223958"/>
    <lineage>
        <taxon>Bacteria</taxon>
        <taxon>Bacillati</taxon>
        <taxon>Bacillota</taxon>
        <taxon>Bacilli</taxon>
        <taxon>Bacillales</taxon>
        <taxon>Bacillales Family XII. Incertae Sedis</taxon>
        <taxon>Exiguobacterium</taxon>
    </lineage>
</organism>
<accession>A0A653I4I6</accession>
<evidence type="ECO:0000313" key="1">
    <source>
        <dbReference type="EMBL" id="VWX33739.1"/>
    </source>
</evidence>